<evidence type="ECO:0000259" key="7">
    <source>
        <dbReference type="SMART" id="SM00490"/>
    </source>
</evidence>
<evidence type="ECO:0000313" key="9">
    <source>
        <dbReference type="Proteomes" id="UP000078343"/>
    </source>
</evidence>
<organism evidence="8 9">
    <name type="scientific">Fonsecaea erecta</name>
    <dbReference type="NCBI Taxonomy" id="1367422"/>
    <lineage>
        <taxon>Eukaryota</taxon>
        <taxon>Fungi</taxon>
        <taxon>Dikarya</taxon>
        <taxon>Ascomycota</taxon>
        <taxon>Pezizomycotina</taxon>
        <taxon>Eurotiomycetes</taxon>
        <taxon>Chaetothyriomycetidae</taxon>
        <taxon>Chaetothyriales</taxon>
        <taxon>Herpotrichiellaceae</taxon>
        <taxon>Fonsecaea</taxon>
    </lineage>
</organism>
<dbReference type="InterPro" id="IPR027417">
    <property type="entry name" value="P-loop_NTPase"/>
</dbReference>
<keyword evidence="1" id="KW-0547">Nucleotide-binding</keyword>
<dbReference type="InterPro" id="IPR000330">
    <property type="entry name" value="SNF2_N"/>
</dbReference>
<dbReference type="OrthoDB" id="4161342at2759"/>
<dbReference type="AlphaFoldDB" id="A0A178ZK56"/>
<dbReference type="STRING" id="1367422.A0A178ZK56"/>
<dbReference type="SMART" id="SM00487">
    <property type="entry name" value="DEXDc"/>
    <property type="match status" value="1"/>
</dbReference>
<name>A0A178ZK56_9EURO</name>
<dbReference type="PANTHER" id="PTHR45626:SF17">
    <property type="entry name" value="HELICASE-LIKE TRANSCRIPTION FACTOR"/>
    <property type="match status" value="1"/>
</dbReference>
<dbReference type="EMBL" id="LVYI01000004">
    <property type="protein sequence ID" value="OAP60180.1"/>
    <property type="molecule type" value="Genomic_DNA"/>
</dbReference>
<reference evidence="8 9" key="1">
    <citation type="submission" date="2016-04" db="EMBL/GenBank/DDBJ databases">
        <title>Draft genome of Fonsecaea erecta CBS 125763.</title>
        <authorList>
            <person name="Weiss V.A."/>
            <person name="Vicente V.A."/>
            <person name="Raittz R.T."/>
            <person name="Moreno L.F."/>
            <person name="De Souza E.M."/>
            <person name="Pedrosa F.O."/>
            <person name="Steffens M.B."/>
            <person name="Faoro H."/>
            <person name="Tadra-Sfeir M.Z."/>
            <person name="Najafzadeh M.J."/>
            <person name="Felipe M.S."/>
            <person name="Teixeira M."/>
            <person name="Sun J."/>
            <person name="Xi L."/>
            <person name="Gomes R."/>
            <person name="De Azevedo C.M."/>
            <person name="Salgado C.G."/>
            <person name="Da Silva M.B."/>
            <person name="Nascimento M.F."/>
            <person name="Queiroz-Telles F."/>
            <person name="Attili D.S."/>
            <person name="Gorbushina A."/>
        </authorList>
    </citation>
    <scope>NUCLEOTIDE SEQUENCE [LARGE SCALE GENOMIC DNA]</scope>
    <source>
        <strain evidence="8 9">CBS 125763</strain>
    </source>
</reference>
<sequence>MASRKLPPRPTIGSSSQSSGHARRQGRSSVSDVGRHLLSNLRELPKPLTTLQVDQIAQYLDEAADSGPSSSVNFKSKDLMIGQRRQVPAQPSLDESAWDPREGSSLERFDLEIQQAAFEFVRSDVRIETRIKRPQAWIQVAGVQRRLHHYQLYAAFVAIKDGTGHRRGLIEADRMGLGKTTIMYVVAYLNYLLVALEIDRQQHPERHCTENGGPCRSPYSRAIVCPCDPDGVTARFGLKGRMGATLVLAPKRLLITWKQEWRSTGIDGMSLYIQHGEFPGDAVPHYRRRCLTLEKVEGHNGSAVMEIRPDSRAHEMIVLTTTGSYWRRVQHHFRLWRPLVPAAAVADVLPLGMRTDGICWSTIVMDEAHTHIKKAVYVHQLVASLASNGWIKPNFIAVTATPMLRNGPIDMRFMIKAINMMSPDISQHPECRAFADESSLDLLCRDYQRMRRLQARGNADPHLEENVRACVSALYAAYAIQRRASSIQNGKMLVQLPPLAMYDVECPSGAQDRYRIWQVEEFLKTSFRQSRDEEMEASLAELLTHSVKARILADAPYLALYGSTELLTWSHIRGEGWHLRPEESPFCRDLREIEESSGKLQMLRYILTNLGRNAAGDDEALVVVSEFPVICLIVLILCRDLGIVSEWIHSGLDPAKREWLASNFQGTRRLEYVNRLKRHESRIRVLIGTVAIIGSGLTLHRAIRLVLMEPQHSVEVEMQTAARIHRLGVATDQCWFYRLHNPASSIEEMIMQDHAAQLENSKVVDWFTKCRGPTSVGLTKREKAQLQAYSVMDEGDEDARETISAEDMECWT</sequence>
<keyword evidence="4" id="KW-0067">ATP-binding</keyword>
<evidence type="ECO:0000256" key="2">
    <source>
        <dbReference type="ARBA" id="ARBA00022801"/>
    </source>
</evidence>
<dbReference type="GeneID" id="30009350"/>
<dbReference type="Pfam" id="PF00176">
    <property type="entry name" value="SNF2-rel_dom"/>
    <property type="match status" value="1"/>
</dbReference>
<evidence type="ECO:0000256" key="5">
    <source>
        <dbReference type="SAM" id="MobiDB-lite"/>
    </source>
</evidence>
<evidence type="ECO:0000313" key="8">
    <source>
        <dbReference type="EMBL" id="OAP60180.1"/>
    </source>
</evidence>
<evidence type="ECO:0000256" key="1">
    <source>
        <dbReference type="ARBA" id="ARBA00022741"/>
    </source>
</evidence>
<dbReference type="GO" id="GO:0016787">
    <property type="term" value="F:hydrolase activity"/>
    <property type="evidence" value="ECO:0007669"/>
    <property type="project" value="UniProtKB-KW"/>
</dbReference>
<keyword evidence="9" id="KW-1185">Reference proteome</keyword>
<dbReference type="GO" id="GO:0005524">
    <property type="term" value="F:ATP binding"/>
    <property type="evidence" value="ECO:0007669"/>
    <property type="project" value="UniProtKB-KW"/>
</dbReference>
<dbReference type="SMART" id="SM00490">
    <property type="entry name" value="HELICc"/>
    <property type="match status" value="1"/>
</dbReference>
<evidence type="ECO:0000256" key="4">
    <source>
        <dbReference type="ARBA" id="ARBA00022840"/>
    </source>
</evidence>
<dbReference type="Gene3D" id="3.40.50.300">
    <property type="entry name" value="P-loop containing nucleotide triphosphate hydrolases"/>
    <property type="match status" value="2"/>
</dbReference>
<accession>A0A178ZK56</accession>
<evidence type="ECO:0008006" key="10">
    <source>
        <dbReference type="Google" id="ProtNLM"/>
    </source>
</evidence>
<protein>
    <recommendedName>
        <fullName evidence="10">Helicase ATP-binding domain-containing protein</fullName>
    </recommendedName>
</protein>
<dbReference type="GO" id="GO:0005634">
    <property type="term" value="C:nucleus"/>
    <property type="evidence" value="ECO:0007669"/>
    <property type="project" value="TreeGrafter"/>
</dbReference>
<proteinExistence type="predicted"/>
<feature type="domain" description="Helicase ATP-binding" evidence="6">
    <location>
        <begin position="143"/>
        <end position="428"/>
    </location>
</feature>
<dbReference type="InterPro" id="IPR014001">
    <property type="entry name" value="Helicase_ATP-bd"/>
</dbReference>
<dbReference type="GO" id="GO:0004386">
    <property type="term" value="F:helicase activity"/>
    <property type="evidence" value="ECO:0007669"/>
    <property type="project" value="UniProtKB-KW"/>
</dbReference>
<dbReference type="GO" id="GO:0008094">
    <property type="term" value="F:ATP-dependent activity, acting on DNA"/>
    <property type="evidence" value="ECO:0007669"/>
    <property type="project" value="TreeGrafter"/>
</dbReference>
<dbReference type="InterPro" id="IPR050628">
    <property type="entry name" value="SNF2_RAD54_helicase_TF"/>
</dbReference>
<dbReference type="Proteomes" id="UP000078343">
    <property type="component" value="Unassembled WGS sequence"/>
</dbReference>
<dbReference type="GO" id="GO:0006281">
    <property type="term" value="P:DNA repair"/>
    <property type="evidence" value="ECO:0007669"/>
    <property type="project" value="TreeGrafter"/>
</dbReference>
<evidence type="ECO:0000259" key="6">
    <source>
        <dbReference type="SMART" id="SM00487"/>
    </source>
</evidence>
<evidence type="ECO:0000256" key="3">
    <source>
        <dbReference type="ARBA" id="ARBA00022806"/>
    </source>
</evidence>
<feature type="region of interest" description="Disordered" evidence="5">
    <location>
        <begin position="1"/>
        <end position="34"/>
    </location>
</feature>
<gene>
    <name evidence="8" type="ORF">AYL99_05182</name>
</gene>
<dbReference type="SUPFAM" id="SSF52540">
    <property type="entry name" value="P-loop containing nucleoside triphosphate hydrolases"/>
    <property type="match status" value="2"/>
</dbReference>
<comment type="caution">
    <text evidence="8">The sequence shown here is derived from an EMBL/GenBank/DDBJ whole genome shotgun (WGS) entry which is preliminary data.</text>
</comment>
<keyword evidence="2" id="KW-0378">Hydrolase</keyword>
<dbReference type="RefSeq" id="XP_018693547.1">
    <property type="nucleotide sequence ID" value="XM_018836694.1"/>
</dbReference>
<feature type="domain" description="Helicase C-terminal" evidence="7">
    <location>
        <begin position="632"/>
        <end position="728"/>
    </location>
</feature>
<keyword evidence="3" id="KW-0347">Helicase</keyword>
<dbReference type="InterPro" id="IPR001650">
    <property type="entry name" value="Helicase_C-like"/>
</dbReference>
<dbReference type="PANTHER" id="PTHR45626">
    <property type="entry name" value="TRANSCRIPTION TERMINATION FACTOR 2-RELATED"/>
    <property type="match status" value="1"/>
</dbReference>